<reference evidence="7 8" key="1">
    <citation type="submission" date="2015-05" db="EMBL/GenBank/DDBJ databases">
        <title>Distinctive expansion of gene families associated with plant cell wall degradation and secondary metabolism in the genomes of grapevine trunk pathogens.</title>
        <authorList>
            <person name="Lawrence D.P."/>
            <person name="Travadon R."/>
            <person name="Rolshausen P.E."/>
            <person name="Baumgartner K."/>
        </authorList>
    </citation>
    <scope>NUCLEOTIDE SEQUENCE [LARGE SCALE GENOMIC DNA]</scope>
    <source>
        <strain evidence="7">UCRPC4</strain>
    </source>
</reference>
<organism evidence="7 8">
    <name type="scientific">Phaeomoniella chlamydospora</name>
    <name type="common">Phaeoacremonium chlamydosporum</name>
    <dbReference type="NCBI Taxonomy" id="158046"/>
    <lineage>
        <taxon>Eukaryota</taxon>
        <taxon>Fungi</taxon>
        <taxon>Dikarya</taxon>
        <taxon>Ascomycota</taxon>
        <taxon>Pezizomycotina</taxon>
        <taxon>Eurotiomycetes</taxon>
        <taxon>Chaetothyriomycetidae</taxon>
        <taxon>Phaeomoniellales</taxon>
        <taxon>Phaeomoniellaceae</taxon>
        <taxon>Phaeomoniella</taxon>
    </lineage>
</organism>
<evidence type="ECO:0000256" key="3">
    <source>
        <dbReference type="ARBA" id="ARBA00015630"/>
    </source>
</evidence>
<protein>
    <recommendedName>
        <fullName evidence="3">Cofilin</fullName>
    </recommendedName>
    <alternativeName>
        <fullName evidence="5">Actin-depolymerizing factor 1</fullName>
    </alternativeName>
</protein>
<dbReference type="InterPro" id="IPR002108">
    <property type="entry name" value="ADF-H"/>
</dbReference>
<name>A0A0G2F2F5_PHACM</name>
<dbReference type="GO" id="GO:0030042">
    <property type="term" value="P:actin filament depolymerization"/>
    <property type="evidence" value="ECO:0007669"/>
    <property type="project" value="InterPro"/>
</dbReference>
<comment type="caution">
    <text evidence="7">The sequence shown here is derived from an EMBL/GenBank/DDBJ whole genome shotgun (WGS) entry which is preliminary data.</text>
</comment>
<evidence type="ECO:0000256" key="5">
    <source>
        <dbReference type="ARBA" id="ARBA00032427"/>
    </source>
</evidence>
<dbReference type="CDD" id="cd11286">
    <property type="entry name" value="ADF_cofilin_like"/>
    <property type="match status" value="1"/>
</dbReference>
<dbReference type="EMBL" id="LCWF01000013">
    <property type="protein sequence ID" value="KKY28456.1"/>
    <property type="molecule type" value="Genomic_DNA"/>
</dbReference>
<dbReference type="PANTHER" id="PTHR11913">
    <property type="entry name" value="COFILIN-RELATED"/>
    <property type="match status" value="1"/>
</dbReference>
<keyword evidence="4" id="KW-0009">Actin-binding</keyword>
<dbReference type="Pfam" id="PF00241">
    <property type="entry name" value="Cofilin_ADF"/>
    <property type="match status" value="1"/>
</dbReference>
<comment type="subcellular location">
    <subcellularLocation>
        <location evidence="1">Nucleus matrix</location>
    </subcellularLocation>
</comment>
<dbReference type="GO" id="GO:0003779">
    <property type="term" value="F:actin binding"/>
    <property type="evidence" value="ECO:0007669"/>
    <property type="project" value="UniProtKB-KW"/>
</dbReference>
<dbReference type="AlphaFoldDB" id="A0A0G2F2F5"/>
<dbReference type="SMART" id="SM00102">
    <property type="entry name" value="ADF"/>
    <property type="match status" value="1"/>
</dbReference>
<comment type="similarity">
    <text evidence="2">Belongs to the actin-binding proteins ADF family.</text>
</comment>
<sequence>MPSSGIQVDDSCTLAFNDLKLKSQHKYIIYKIADDQKTIVVDETGTDPDYNTFREKLLEKKDKIGKSRPSYAIYDVEFELAEGEGKRSKIAFITFINQDETAVKSRMIYASSAQPLKDALNGVAMYIQANDPGELEWADILKEATKGRGTV</sequence>
<reference evidence="7 8" key="2">
    <citation type="submission" date="2015-05" db="EMBL/GenBank/DDBJ databases">
        <authorList>
            <person name="Morales-Cruz A."/>
            <person name="Amrine K.C."/>
            <person name="Cantu D."/>
        </authorList>
    </citation>
    <scope>NUCLEOTIDE SEQUENCE [LARGE SCALE GENOMIC DNA]</scope>
    <source>
        <strain evidence="7">UCRPC4</strain>
    </source>
</reference>
<gene>
    <name evidence="7" type="ORF">UCRPC4_g00625</name>
</gene>
<accession>A0A0G2F2F5</accession>
<evidence type="ECO:0000259" key="6">
    <source>
        <dbReference type="PROSITE" id="PS51263"/>
    </source>
</evidence>
<dbReference type="Proteomes" id="UP000053317">
    <property type="component" value="Unassembled WGS sequence"/>
</dbReference>
<evidence type="ECO:0000313" key="8">
    <source>
        <dbReference type="Proteomes" id="UP000053317"/>
    </source>
</evidence>
<dbReference type="OrthoDB" id="10249245at2759"/>
<evidence type="ECO:0000256" key="1">
    <source>
        <dbReference type="ARBA" id="ARBA00004109"/>
    </source>
</evidence>
<evidence type="ECO:0000313" key="7">
    <source>
        <dbReference type="EMBL" id="KKY28456.1"/>
    </source>
</evidence>
<proteinExistence type="inferred from homology"/>
<dbReference type="Gene3D" id="3.40.20.10">
    <property type="entry name" value="Severin"/>
    <property type="match status" value="1"/>
</dbReference>
<dbReference type="SUPFAM" id="SSF55753">
    <property type="entry name" value="Actin depolymerizing proteins"/>
    <property type="match status" value="1"/>
</dbReference>
<dbReference type="GO" id="GO:0015629">
    <property type="term" value="C:actin cytoskeleton"/>
    <property type="evidence" value="ECO:0007669"/>
    <property type="project" value="InterPro"/>
</dbReference>
<evidence type="ECO:0000256" key="4">
    <source>
        <dbReference type="ARBA" id="ARBA00023203"/>
    </source>
</evidence>
<dbReference type="PROSITE" id="PS51263">
    <property type="entry name" value="ADF_H"/>
    <property type="match status" value="1"/>
</dbReference>
<dbReference type="GO" id="GO:0016363">
    <property type="term" value="C:nuclear matrix"/>
    <property type="evidence" value="ECO:0007669"/>
    <property type="project" value="UniProtKB-SubCell"/>
</dbReference>
<dbReference type="InterPro" id="IPR029006">
    <property type="entry name" value="ADF-H/Gelsolin-like_dom_sf"/>
</dbReference>
<dbReference type="InterPro" id="IPR017904">
    <property type="entry name" value="ADF/Cofilin"/>
</dbReference>
<feature type="domain" description="ADF-H" evidence="6">
    <location>
        <begin position="3"/>
        <end position="145"/>
    </location>
</feature>
<keyword evidence="8" id="KW-1185">Reference proteome</keyword>
<evidence type="ECO:0000256" key="2">
    <source>
        <dbReference type="ARBA" id="ARBA00006844"/>
    </source>
</evidence>